<name>A0A0W0G494_MONRR</name>
<evidence type="ECO:0000256" key="2">
    <source>
        <dbReference type="SAM" id="MobiDB-lite"/>
    </source>
</evidence>
<organism evidence="3 4">
    <name type="scientific">Moniliophthora roreri</name>
    <name type="common">Frosty pod rot fungus</name>
    <name type="synonym">Monilia roreri</name>
    <dbReference type="NCBI Taxonomy" id="221103"/>
    <lineage>
        <taxon>Eukaryota</taxon>
        <taxon>Fungi</taxon>
        <taxon>Dikarya</taxon>
        <taxon>Basidiomycota</taxon>
        <taxon>Agaricomycotina</taxon>
        <taxon>Agaricomycetes</taxon>
        <taxon>Agaricomycetidae</taxon>
        <taxon>Agaricales</taxon>
        <taxon>Marasmiineae</taxon>
        <taxon>Marasmiaceae</taxon>
        <taxon>Moniliophthora</taxon>
    </lineage>
</organism>
<protein>
    <submittedName>
        <fullName evidence="3">Putative alpha/beta-hydrolase</fullName>
    </submittedName>
</protein>
<feature type="region of interest" description="Disordered" evidence="2">
    <location>
        <begin position="30"/>
        <end position="124"/>
    </location>
</feature>
<evidence type="ECO:0000313" key="3">
    <source>
        <dbReference type="EMBL" id="KTB43405.1"/>
    </source>
</evidence>
<dbReference type="GO" id="GO:0016787">
    <property type="term" value="F:hydrolase activity"/>
    <property type="evidence" value="ECO:0007669"/>
    <property type="project" value="UniProtKB-KW"/>
</dbReference>
<reference evidence="3 4" key="1">
    <citation type="submission" date="2015-12" db="EMBL/GenBank/DDBJ databases">
        <title>Draft genome sequence of Moniliophthora roreri, the causal agent of frosty pod rot of cacao.</title>
        <authorList>
            <person name="Aime M.C."/>
            <person name="Diaz-Valderrama J.R."/>
            <person name="Kijpornyongpan T."/>
            <person name="Phillips-Mora W."/>
        </authorList>
    </citation>
    <scope>NUCLEOTIDE SEQUENCE [LARGE SCALE GENOMIC DNA]</scope>
    <source>
        <strain evidence="3 4">MCA 2952</strain>
    </source>
</reference>
<dbReference type="EMBL" id="LATX01001174">
    <property type="protein sequence ID" value="KTB43405.1"/>
    <property type="molecule type" value="Genomic_DNA"/>
</dbReference>
<sequence length="787" mass="86724">MPDSDAYDINDAKAVQALLNQLGASQAWKTVVNEPKPGPPNTASLAQSRGAQGVHDTEPEAGADRQSVASLLSQLQSQASTPEPWRSHDPGAPKEPPMTDDAGPPSINPNSQGGITSFTPGYRQQSVTNGDLNLRHCTFQQALPILSELVNRKELVDALKSMKMEQDSLERRLLEERNAITRKYEEKIKVATTKATLIGSGISKHEATMLNDNYKKEVAKFDRERVIPAWDGLVAQQQEALFSFGVPTMFPASATTDREKQQKVIQVLEALTSNTKWTNDAVGALLELSSTAITNDGPTEVLHVFRSPGSPLSGRRAFTMPYVDLYSEDDWTSIFYTTNSAFGNVSGFDPEKPTIMMLHPAFLDSSWLDNQFGDPRLDNNFNLIAFDMRVCGKSSCRPSGRHDSWVDAADLAFCHQSLHLPPCHVLALETLSVSAALRFAVLFPEMCLSLTLCNVPPPTELKWVFNAFDEVMQSWCYADDLESFEHVCMEAVKFMVGPSCDPDLLDDLIGYWEVMMPPRRRRRMVELMNIVMNRMPLKADVLKEIRQPVLIIHGERNETCPMKYAERLQSELVNAEGGAILYTVKGGAGALNVVSGTATITNQVFAKFLSRLPHCRSDLKKPSISKGERMAVALGRLAELTGDSSITSRDPSSSLSFSCLPADVARGQSDSLALYKRGEIDAFDPTGPDGRPIRKYSEKKDEHWFQGEKDGISYASTTLAKLGKQGSELHERHLSMLVSDNNGDLASQGRLRRPTISPNTIEKPAIKGSMAKVVGSNTSASFQRILK</sequence>
<feature type="compositionally biased region" description="Polar residues" evidence="2">
    <location>
        <begin position="108"/>
        <end position="124"/>
    </location>
</feature>
<dbReference type="Gene3D" id="3.40.50.1820">
    <property type="entry name" value="alpha/beta hydrolase"/>
    <property type="match status" value="1"/>
</dbReference>
<accession>A0A0W0G494</accession>
<dbReference type="AlphaFoldDB" id="A0A0W0G494"/>
<evidence type="ECO:0000313" key="4">
    <source>
        <dbReference type="Proteomes" id="UP000054988"/>
    </source>
</evidence>
<dbReference type="InterPro" id="IPR029058">
    <property type="entry name" value="AB_hydrolase_fold"/>
</dbReference>
<feature type="compositionally biased region" description="Low complexity" evidence="2">
    <location>
        <begin position="66"/>
        <end position="80"/>
    </location>
</feature>
<proteinExistence type="predicted"/>
<dbReference type="Proteomes" id="UP000054988">
    <property type="component" value="Unassembled WGS sequence"/>
</dbReference>
<keyword evidence="3" id="KW-0378">Hydrolase</keyword>
<evidence type="ECO:0000256" key="1">
    <source>
        <dbReference type="SAM" id="Coils"/>
    </source>
</evidence>
<gene>
    <name evidence="3" type="ORF">WG66_4027</name>
</gene>
<feature type="compositionally biased region" description="Polar residues" evidence="2">
    <location>
        <begin position="41"/>
        <end position="50"/>
    </location>
</feature>
<feature type="coiled-coil region" evidence="1">
    <location>
        <begin position="152"/>
        <end position="179"/>
    </location>
</feature>
<dbReference type="SUPFAM" id="SSF53474">
    <property type="entry name" value="alpha/beta-Hydrolases"/>
    <property type="match status" value="1"/>
</dbReference>
<keyword evidence="1" id="KW-0175">Coiled coil</keyword>
<dbReference type="eggNOG" id="ENOG502S4I8">
    <property type="taxonomic scope" value="Eukaryota"/>
</dbReference>
<comment type="caution">
    <text evidence="3">The sequence shown here is derived from an EMBL/GenBank/DDBJ whole genome shotgun (WGS) entry which is preliminary data.</text>
</comment>